<dbReference type="Pfam" id="PF06738">
    <property type="entry name" value="ThrE"/>
    <property type="match status" value="1"/>
</dbReference>
<dbReference type="RefSeq" id="WP_129835219.1">
    <property type="nucleotide sequence ID" value="NZ_CP035704.1"/>
</dbReference>
<evidence type="ECO:0000256" key="6">
    <source>
        <dbReference type="SAM" id="Phobius"/>
    </source>
</evidence>
<dbReference type="GO" id="GO:0022857">
    <property type="term" value="F:transmembrane transporter activity"/>
    <property type="evidence" value="ECO:0007669"/>
    <property type="project" value="InterPro"/>
</dbReference>
<comment type="subcellular location">
    <subcellularLocation>
        <location evidence="1">Membrane</location>
        <topology evidence="1">Multi-pass membrane protein</topology>
    </subcellularLocation>
</comment>
<comment type="similarity">
    <text evidence="5">Belongs to the ThrE exporter (TC 2.A.79) family.</text>
</comment>
<dbReference type="EMBL" id="CP035704">
    <property type="protein sequence ID" value="QBB71829.1"/>
    <property type="molecule type" value="Genomic_DNA"/>
</dbReference>
<keyword evidence="3 6" id="KW-1133">Transmembrane helix</keyword>
<dbReference type="Proteomes" id="UP000291562">
    <property type="component" value="Chromosome"/>
</dbReference>
<evidence type="ECO:0000313" key="9">
    <source>
        <dbReference type="EMBL" id="QBB71829.1"/>
    </source>
</evidence>
<feature type="transmembrane region" description="Helical" evidence="6">
    <location>
        <begin position="299"/>
        <end position="318"/>
    </location>
</feature>
<evidence type="ECO:0000256" key="3">
    <source>
        <dbReference type="ARBA" id="ARBA00022989"/>
    </source>
</evidence>
<evidence type="ECO:0000256" key="2">
    <source>
        <dbReference type="ARBA" id="ARBA00022692"/>
    </source>
</evidence>
<keyword evidence="10" id="KW-1185">Reference proteome</keyword>
<keyword evidence="2 6" id="KW-0812">Transmembrane</keyword>
<reference evidence="9 10" key="1">
    <citation type="submission" date="2019-01" db="EMBL/GenBank/DDBJ databases">
        <title>Pseudolysobacter antarctica gen. nov., sp. nov., isolated from Fildes Peninsula, Antarctica.</title>
        <authorList>
            <person name="Wei Z."/>
            <person name="Peng F."/>
        </authorList>
    </citation>
    <scope>NUCLEOTIDE SEQUENCE [LARGE SCALE GENOMIC DNA]</scope>
    <source>
        <strain evidence="9 10">AQ6-296</strain>
    </source>
</reference>
<feature type="domain" description="Threonine/Serine exporter ThrE" evidence="8">
    <location>
        <begin position="285"/>
        <end position="402"/>
    </location>
</feature>
<dbReference type="KEGG" id="xbc:ELE36_16510"/>
<dbReference type="InterPro" id="IPR024528">
    <property type="entry name" value="ThrE_2"/>
</dbReference>
<feature type="transmembrane region" description="Helical" evidence="6">
    <location>
        <begin position="385"/>
        <end position="405"/>
    </location>
</feature>
<name>A0A411HMX4_9GAMM</name>
<evidence type="ECO:0000259" key="7">
    <source>
        <dbReference type="Pfam" id="PF06738"/>
    </source>
</evidence>
<evidence type="ECO:0000259" key="8">
    <source>
        <dbReference type="Pfam" id="PF12821"/>
    </source>
</evidence>
<evidence type="ECO:0000256" key="4">
    <source>
        <dbReference type="ARBA" id="ARBA00023136"/>
    </source>
</evidence>
<organism evidence="9 10">
    <name type="scientific">Pseudolysobacter antarcticus</name>
    <dbReference type="NCBI Taxonomy" id="2511995"/>
    <lineage>
        <taxon>Bacteria</taxon>
        <taxon>Pseudomonadati</taxon>
        <taxon>Pseudomonadota</taxon>
        <taxon>Gammaproteobacteria</taxon>
        <taxon>Lysobacterales</taxon>
        <taxon>Rhodanobacteraceae</taxon>
        <taxon>Pseudolysobacter</taxon>
    </lineage>
</organism>
<dbReference type="Pfam" id="PF12821">
    <property type="entry name" value="ThrE_2"/>
    <property type="match status" value="1"/>
</dbReference>
<feature type="transmembrane region" description="Helical" evidence="6">
    <location>
        <begin position="355"/>
        <end position="373"/>
    </location>
</feature>
<dbReference type="PANTHER" id="PTHR31082:SF4">
    <property type="entry name" value="PHEROMONE-REGULATED MEMBRANE PROTEIN 10"/>
    <property type="match status" value="1"/>
</dbReference>
<accession>A0A411HMX4</accession>
<proteinExistence type="inferred from homology"/>
<evidence type="ECO:0000256" key="1">
    <source>
        <dbReference type="ARBA" id="ARBA00004141"/>
    </source>
</evidence>
<keyword evidence="4 6" id="KW-0472">Membrane</keyword>
<evidence type="ECO:0000256" key="5">
    <source>
        <dbReference type="ARBA" id="ARBA00034125"/>
    </source>
</evidence>
<evidence type="ECO:0000313" key="10">
    <source>
        <dbReference type="Proteomes" id="UP000291562"/>
    </source>
</evidence>
<protein>
    <submittedName>
        <fullName evidence="9">Threonine/serine exporter family protein</fullName>
    </submittedName>
</protein>
<sequence length="411" mass="43489">MNVESALTTRIAFVMELARRLHQYGTAAPRLEDAINRVSRRLNLRCDIMSSPTSIIMSFADCALGEDALSQLTQVIRLSPGDIDLDLLCRVDEIADRVIDGSLDIQQGHQQLRAIRHGQSRLSDLHTVLCYGIASAAVAAILHTSVADIAVSAATGMLIGALAQLAQRRPRLAASLEALSALLATLIATVISFYLVPLSVKAVVLASVIVLLPGLTLTTAVRELSTQHLVSGVARLAGALAMLLKFAFGTLAANKLCLLLGLIPTGQPLPPVSSLVEWTALIAGCYAFAVLFKSARSDYLLVMFSAALGYGISYSGSVAFGAEFGVFIAGLSMGALSNLYAVIARRPGALVRVPGIILLVPGSVGFRSLSFMFERDIFLGIDTAFALMTLLVSLVAGLLFGDLLVAPRRSL</sequence>
<feature type="transmembrane region" description="Helical" evidence="6">
    <location>
        <begin position="324"/>
        <end position="343"/>
    </location>
</feature>
<feature type="transmembrane region" description="Helical" evidence="6">
    <location>
        <begin position="275"/>
        <end position="292"/>
    </location>
</feature>
<dbReference type="InterPro" id="IPR051361">
    <property type="entry name" value="ThrE/Ser_Exporter"/>
</dbReference>
<feature type="transmembrane region" description="Helical" evidence="6">
    <location>
        <begin position="149"/>
        <end position="166"/>
    </location>
</feature>
<dbReference type="InterPro" id="IPR010619">
    <property type="entry name" value="ThrE-like_N"/>
</dbReference>
<dbReference type="OrthoDB" id="1490274at2"/>
<feature type="transmembrane region" description="Helical" evidence="6">
    <location>
        <begin position="202"/>
        <end position="221"/>
    </location>
</feature>
<feature type="transmembrane region" description="Helical" evidence="6">
    <location>
        <begin position="125"/>
        <end position="143"/>
    </location>
</feature>
<feature type="transmembrane region" description="Helical" evidence="6">
    <location>
        <begin position="242"/>
        <end position="263"/>
    </location>
</feature>
<dbReference type="PANTHER" id="PTHR31082">
    <property type="entry name" value="PHEROMONE-REGULATED MEMBRANE PROTEIN 10"/>
    <property type="match status" value="1"/>
</dbReference>
<feature type="transmembrane region" description="Helical" evidence="6">
    <location>
        <begin position="178"/>
        <end position="196"/>
    </location>
</feature>
<dbReference type="GO" id="GO:0016020">
    <property type="term" value="C:membrane"/>
    <property type="evidence" value="ECO:0007669"/>
    <property type="project" value="UniProtKB-SubCell"/>
</dbReference>
<gene>
    <name evidence="9" type="ORF">ELE36_16510</name>
</gene>
<dbReference type="AlphaFoldDB" id="A0A411HMX4"/>
<feature type="domain" description="Threonine/serine exporter-like N-terminal" evidence="7">
    <location>
        <begin position="13"/>
        <end position="255"/>
    </location>
</feature>